<dbReference type="Proteomes" id="UP000740557">
    <property type="component" value="Unassembled WGS sequence"/>
</dbReference>
<dbReference type="EMBL" id="JAGQNX010000096">
    <property type="protein sequence ID" value="MCA9308490.1"/>
    <property type="molecule type" value="Genomic_DNA"/>
</dbReference>
<reference evidence="1" key="1">
    <citation type="submission" date="2020-04" db="EMBL/GenBank/DDBJ databases">
        <authorList>
            <person name="Zhang T."/>
        </authorList>
    </citation>
    <scope>NUCLEOTIDE SEQUENCE</scope>
    <source>
        <strain evidence="1">HKST-UBA79</strain>
    </source>
</reference>
<evidence type="ECO:0000313" key="2">
    <source>
        <dbReference type="Proteomes" id="UP000740557"/>
    </source>
</evidence>
<comment type="caution">
    <text evidence="1">The sequence shown here is derived from an EMBL/GenBank/DDBJ whole genome shotgun (WGS) entry which is preliminary data.</text>
</comment>
<organism evidence="1 2">
    <name type="scientific">candidate division WWE3 bacterium</name>
    <dbReference type="NCBI Taxonomy" id="2053526"/>
    <lineage>
        <taxon>Bacteria</taxon>
        <taxon>Katanobacteria</taxon>
    </lineage>
</organism>
<protein>
    <submittedName>
        <fullName evidence="1">Uncharacterized protein</fullName>
    </submittedName>
</protein>
<proteinExistence type="predicted"/>
<dbReference type="AlphaFoldDB" id="A0A955ED19"/>
<accession>A0A955ED19</accession>
<gene>
    <name evidence="1" type="ORF">KC980_03180</name>
</gene>
<name>A0A955ED19_UNCKA</name>
<reference evidence="1" key="2">
    <citation type="journal article" date="2021" name="Microbiome">
        <title>Successional dynamics and alternative stable states in a saline activated sludge microbial community over 9 years.</title>
        <authorList>
            <person name="Wang Y."/>
            <person name="Ye J."/>
            <person name="Ju F."/>
            <person name="Liu L."/>
            <person name="Boyd J.A."/>
            <person name="Deng Y."/>
            <person name="Parks D.H."/>
            <person name="Jiang X."/>
            <person name="Yin X."/>
            <person name="Woodcroft B.J."/>
            <person name="Tyson G.W."/>
            <person name="Hugenholtz P."/>
            <person name="Polz M.F."/>
            <person name="Zhang T."/>
        </authorList>
    </citation>
    <scope>NUCLEOTIDE SEQUENCE</scope>
    <source>
        <strain evidence="1">HKST-UBA79</strain>
    </source>
</reference>
<sequence length="282" mass="32218">MSELDPSFKSLVYRQLFEAYEVAPYTTLSHDIDVLMAPDTSKRDRLGACLRICRTCLPDSVNNVVHEFLLPDFSAAPFSCDFKLGQFIANGVEHDVYLMASELGTRDFVIKVPKHEFTMRGLSSEAYIGKIMEEKRLLDFLFAPIPGFIPSEYYLLAKSPYKFRPASYVVIQEYLPQNSFVDFFAVDPSYLSTLFAENPAFAYSVDTMCQVFNENPILYDNQVDLFGKNNLVIYFSPMCNGEPHLVLLEPRFVDPHIVAKYPERSEKLKCMISDIRAIRDAS</sequence>
<evidence type="ECO:0000313" key="1">
    <source>
        <dbReference type="EMBL" id="MCA9308490.1"/>
    </source>
</evidence>